<evidence type="ECO:0000259" key="5">
    <source>
        <dbReference type="Pfam" id="PF00149"/>
    </source>
</evidence>
<comment type="similarity">
    <text evidence="1">Belongs to the SMC family. SbcC subfamily.</text>
</comment>
<dbReference type="EMBL" id="JAPRAY010000002">
    <property type="protein sequence ID" value="MCZ0666283.1"/>
    <property type="molecule type" value="Genomic_DNA"/>
</dbReference>
<dbReference type="InterPro" id="IPR038729">
    <property type="entry name" value="Rad50/SbcC_AAA"/>
</dbReference>
<evidence type="ECO:0000313" key="8">
    <source>
        <dbReference type="Proteomes" id="UP001079535"/>
    </source>
</evidence>
<evidence type="ECO:0000256" key="4">
    <source>
        <dbReference type="RuleBase" id="RU363069"/>
    </source>
</evidence>
<dbReference type="GO" id="GO:0006260">
    <property type="term" value="P:DNA replication"/>
    <property type="evidence" value="ECO:0007669"/>
    <property type="project" value="UniProtKB-KW"/>
</dbReference>
<feature type="coiled-coil region" evidence="4">
    <location>
        <begin position="622"/>
        <end position="840"/>
    </location>
</feature>
<name>A0A9Q4F1P3_MEDGN</name>
<keyword evidence="4" id="KW-0540">Nuclease</keyword>
<evidence type="ECO:0000256" key="1">
    <source>
        <dbReference type="ARBA" id="ARBA00006930"/>
    </source>
</evidence>
<sequence>MKVLHTADWHIGQFKGPVEDGVNLRSLDTVKCLEYMVEKAREEHPDLVCISGDVFHQEQIGPVRYSDEMVTATRIIDELSKVSKFVVVMRGTPNHDGFGQFRVLTKMLEHNKKVAVVTTPQVISTPIADIVCIPGFDKQEFRAKFPGLSAEEENLTWTKYISEMVMGLRAQCSQTNIVADMVPAILMAHYTVPGCNMESGQTSFFSNFEPVIPRESLQTARFDAVLLGHIHRPQMLEGLENVFYSGAINAMNFNDEGQKRGFWIHEFEKKSLKKGHFYETPYRKFQTIKWDKEDVAEYLRSGKMYLIEKDYTSSCMDAIVRLQYSCDTEQKKALNIPVLQKDLYEIGAFYVADIEAESMMNITNRQLLSEESDPLLNLKKWLDEKCFTDSEKIVELAEPIIADAMKSSNTVEIHGVFKPVSIKVKNYRTYKEECFDFDDISFCTINGVNGAGKSSLFMDAISDCLFEETREGDNKSWIRGTEDARSGSIEFVFDIGESRFRVVRTRTKSGKPTLNLSQLNEDGTDWLNLSKERIIDTQSEILRVLGMDSMTFRSCALIMQDQYGLFLQARKDERISILGNLLGLGIYGIMEQDARKRLGDAKRTLMQKKDAVKIKDDIIASKGNPQEELEELEKEIESSEKLIGEISIDLKEAQALLVKYEAAKKNCEDLRSRKEQVKNEKASIEESINKLNSIIESCETILKKADVIREKSKEYSAAEDEMKILSEELIRYESEKKALVDCEANLQRYQNIIKNAEFENARIDQELSELDTDSDDGIAEKIAELEEKREELYAVMDKKNAHDAIVQEVSAKRDEFQKANAAYETQLRLAESDLSTQKQQKAYMEDSGCADIENANCRFLKKAKEDASKIENTEKCISTIKEAMKEAETAFSEFEQEKQEELQNIGYSKEKETSIRERIADLEVYQAKKQRIEESRLKRARLEAEKESNDKTIASCSENVSDVKLQAQEITERVNNLSEKVNLYEQVKEKADGLKVYAEQEKSLPVYEERVKNARENMAMQEKLLEKKDEELIVMVADMISASELMESFDSGTESKVSDLEERMETEKKKLQDLQVQKGSLIQKAEDVKSMKEEIFELKKDIEACALITTRYDVLKQAFSQDGVPHQIIRNIIPHITDTANNILGQMTGGTMGVDFVMERTVKGKDGDKATLDVLIEEYGKTTLPYASKSGGEKVKASLAVILALSEIKATAAGIQLGMLFIDEPPFLDDDGTQAYVDSLEAIRKRYPDVKVMAITHDDAMKARFNQSVTVIKTEEGSKVIY</sequence>
<dbReference type="InterPro" id="IPR041796">
    <property type="entry name" value="Mre11_N"/>
</dbReference>
<dbReference type="InterPro" id="IPR004843">
    <property type="entry name" value="Calcineurin-like_PHP"/>
</dbReference>
<gene>
    <name evidence="4 7" type="primary">sbcD</name>
    <name evidence="7" type="ORF">OZZ17_01835</name>
</gene>
<dbReference type="PANTHER" id="PTHR32114">
    <property type="entry name" value="ABC TRANSPORTER ABCH.3"/>
    <property type="match status" value="1"/>
</dbReference>
<organism evidence="7 8">
    <name type="scientific">Mediterraneibacter gnavus</name>
    <name type="common">Ruminococcus gnavus</name>
    <dbReference type="NCBI Taxonomy" id="33038"/>
    <lineage>
        <taxon>Bacteria</taxon>
        <taxon>Bacillati</taxon>
        <taxon>Bacillota</taxon>
        <taxon>Clostridia</taxon>
        <taxon>Lachnospirales</taxon>
        <taxon>Lachnospiraceae</taxon>
        <taxon>Mediterraneibacter</taxon>
    </lineage>
</organism>
<feature type="coiled-coil region" evidence="4">
    <location>
        <begin position="870"/>
        <end position="1031"/>
    </location>
</feature>
<dbReference type="Pfam" id="PF00149">
    <property type="entry name" value="Metallophos"/>
    <property type="match status" value="1"/>
</dbReference>
<accession>A0A9Q4F1P3</accession>
<proteinExistence type="inferred from homology"/>
<comment type="subunit">
    <text evidence="2 4">Heterodimer of SbcC and SbcD.</text>
</comment>
<keyword evidence="4" id="KW-0235">DNA replication</keyword>
<dbReference type="InterPro" id="IPR004593">
    <property type="entry name" value="SbcD"/>
</dbReference>
<evidence type="ECO:0000313" key="7">
    <source>
        <dbReference type="EMBL" id="MCZ0666283.1"/>
    </source>
</evidence>
<keyword evidence="4" id="KW-0255">Endonuclease</keyword>
<feature type="domain" description="Calcineurin-like phosphoesterase" evidence="5">
    <location>
        <begin position="1"/>
        <end position="233"/>
    </location>
</feature>
<comment type="function">
    <text evidence="4">SbcCD cleaves DNA hairpin structures. These structures can inhibit DNA replication and are intermediates in certain DNA recombination reactions. The complex acts as a 3'-&gt;5' double strand exonuclease that can open hairpins. It also has a 5' single-strand endonuclease activity.</text>
</comment>
<reference evidence="7" key="1">
    <citation type="submission" date="2022-11" db="EMBL/GenBank/DDBJ databases">
        <title>Temperate bacteriophages infecting mucin-degrading bacterium Ruminococcus gnavus from the human gut.</title>
        <authorList>
            <person name="Buttimer C."/>
        </authorList>
    </citation>
    <scope>NUCLEOTIDE SEQUENCE</scope>
    <source>
        <strain evidence="7">CCUG 49994</strain>
    </source>
</reference>
<keyword evidence="4 7" id="KW-0269">Exonuclease</keyword>
<dbReference type="CDD" id="cd00840">
    <property type="entry name" value="MPP_Mre11_N"/>
    <property type="match status" value="1"/>
</dbReference>
<keyword evidence="4" id="KW-0175">Coiled coil</keyword>
<dbReference type="SUPFAM" id="SSF56300">
    <property type="entry name" value="Metallo-dependent phosphatases"/>
    <property type="match status" value="1"/>
</dbReference>
<dbReference type="GO" id="GO:0004519">
    <property type="term" value="F:endonuclease activity"/>
    <property type="evidence" value="ECO:0007669"/>
    <property type="project" value="UniProtKB-KW"/>
</dbReference>
<keyword evidence="3 4" id="KW-0378">Hydrolase</keyword>
<dbReference type="Gene3D" id="3.60.21.10">
    <property type="match status" value="1"/>
</dbReference>
<evidence type="ECO:0000259" key="6">
    <source>
        <dbReference type="Pfam" id="PF13476"/>
    </source>
</evidence>
<dbReference type="Pfam" id="PF13476">
    <property type="entry name" value="AAA_23"/>
    <property type="match status" value="1"/>
</dbReference>
<dbReference type="Proteomes" id="UP001079535">
    <property type="component" value="Unassembled WGS sequence"/>
</dbReference>
<dbReference type="InterPro" id="IPR027417">
    <property type="entry name" value="P-loop_NTPase"/>
</dbReference>
<evidence type="ECO:0000256" key="3">
    <source>
        <dbReference type="ARBA" id="ARBA00022801"/>
    </source>
</evidence>
<comment type="similarity">
    <text evidence="4">Belongs to the SbcD family.</text>
</comment>
<feature type="coiled-coil region" evidence="4">
    <location>
        <begin position="1057"/>
        <end position="1084"/>
    </location>
</feature>
<protein>
    <recommendedName>
        <fullName evidence="4">Nuclease SbcCD subunit D</fullName>
    </recommendedName>
</protein>
<comment type="caution">
    <text evidence="7">The sequence shown here is derived from an EMBL/GenBank/DDBJ whole genome shotgun (WGS) entry which is preliminary data.</text>
</comment>
<dbReference type="RefSeq" id="WP_268803299.1">
    <property type="nucleotide sequence ID" value="NZ_JAPRAY010000002.1"/>
</dbReference>
<evidence type="ECO:0000256" key="2">
    <source>
        <dbReference type="ARBA" id="ARBA00011322"/>
    </source>
</evidence>
<dbReference type="GO" id="GO:0006310">
    <property type="term" value="P:DNA recombination"/>
    <property type="evidence" value="ECO:0007669"/>
    <property type="project" value="UniProtKB-KW"/>
</dbReference>
<dbReference type="Gene3D" id="3.40.50.300">
    <property type="entry name" value="P-loop containing nucleotide triphosphate hydrolases"/>
    <property type="match status" value="2"/>
</dbReference>
<dbReference type="SUPFAM" id="SSF52540">
    <property type="entry name" value="P-loop containing nucleoside triphosphate hydrolases"/>
    <property type="match status" value="2"/>
</dbReference>
<keyword evidence="4" id="KW-0233">DNA recombination</keyword>
<feature type="domain" description="Rad50/SbcC-type AAA" evidence="6">
    <location>
        <begin position="421"/>
        <end position="691"/>
    </location>
</feature>
<dbReference type="PANTHER" id="PTHR32114:SF2">
    <property type="entry name" value="ABC TRANSPORTER ABCH.3"/>
    <property type="match status" value="1"/>
</dbReference>
<dbReference type="InterPro" id="IPR029052">
    <property type="entry name" value="Metallo-depent_PP-like"/>
</dbReference>
<dbReference type="NCBIfam" id="TIGR00619">
    <property type="entry name" value="sbcd"/>
    <property type="match status" value="1"/>
</dbReference>
<dbReference type="GO" id="GO:0008408">
    <property type="term" value="F:3'-5' exonuclease activity"/>
    <property type="evidence" value="ECO:0007669"/>
    <property type="project" value="InterPro"/>
</dbReference>